<evidence type="ECO:0000256" key="1">
    <source>
        <dbReference type="ARBA" id="ARBA00007957"/>
    </source>
</evidence>
<dbReference type="Gene3D" id="1.10.10.10">
    <property type="entry name" value="Winged helix-like DNA-binding domain superfamily/Winged helix DNA-binding domain"/>
    <property type="match status" value="1"/>
</dbReference>
<reference evidence="8 9" key="1">
    <citation type="submission" date="2011-01" db="EMBL/GenBank/DDBJ databases">
        <authorList>
            <person name="Muzny D."/>
            <person name="Qin X."/>
            <person name="Deng J."/>
            <person name="Jiang H."/>
            <person name="Liu Y."/>
            <person name="Qu J."/>
            <person name="Song X.-Z."/>
            <person name="Zhang L."/>
            <person name="Thornton R."/>
            <person name="Coyle M."/>
            <person name="Francisco L."/>
            <person name="Jackson L."/>
            <person name="Javaid M."/>
            <person name="Korchina V."/>
            <person name="Kovar C."/>
            <person name="Mata R."/>
            <person name="Mathew T."/>
            <person name="Ngo R."/>
            <person name="Nguyen L."/>
            <person name="Nguyen N."/>
            <person name="Okwuonu G."/>
            <person name="Ongeri F."/>
            <person name="Pham C."/>
            <person name="Simmons D."/>
            <person name="Wilczek-Boney K."/>
            <person name="Hale W."/>
            <person name="Jakkamsetti A."/>
            <person name="Pham P."/>
            <person name="Ruth R."/>
            <person name="San Lucas F."/>
            <person name="Warren J."/>
            <person name="Zhang J."/>
            <person name="Zhao Z."/>
            <person name="Zhou C."/>
            <person name="Zhu D."/>
            <person name="Lee S."/>
            <person name="Bess C."/>
            <person name="Blankenburg K."/>
            <person name="Forbes L."/>
            <person name="Fu Q."/>
            <person name="Gubbala S."/>
            <person name="Hirani K."/>
            <person name="Jayaseelan J.C."/>
            <person name="Lara F."/>
            <person name="Munidasa M."/>
            <person name="Palculict T."/>
            <person name="Patil S."/>
            <person name="Pu L.-L."/>
            <person name="Saada N."/>
            <person name="Tang L."/>
            <person name="Weissenberger G."/>
            <person name="Zhu Y."/>
            <person name="Hemphill L."/>
            <person name="Shang Y."/>
            <person name="Youmans B."/>
            <person name="Ayvaz T."/>
            <person name="Ross M."/>
            <person name="Santibanez J."/>
            <person name="Aqrawi P."/>
            <person name="Gross S."/>
            <person name="Joshi V."/>
            <person name="Fowler G."/>
            <person name="Nazareth L."/>
            <person name="Reid J."/>
            <person name="Worley K."/>
            <person name="Petrosino J."/>
            <person name="Highlander S."/>
            <person name="Gibbs R."/>
        </authorList>
    </citation>
    <scope>NUCLEOTIDE SEQUENCE [LARGE SCALE GENOMIC DNA]</scope>
    <source>
        <strain evidence="8 9">ATCC 33394</strain>
    </source>
</reference>
<dbReference type="SUPFAM" id="SSF46785">
    <property type="entry name" value="Winged helix' DNA-binding domain"/>
    <property type="match status" value="1"/>
</dbReference>
<dbReference type="AlphaFoldDB" id="F0EX48"/>
<accession>F0EX48</accession>
<comment type="caution">
    <text evidence="8">The sequence shown here is derived from an EMBL/GenBank/DDBJ whole genome shotgun (WGS) entry which is preliminary data.</text>
</comment>
<evidence type="ECO:0000313" key="9">
    <source>
        <dbReference type="Proteomes" id="UP000004088"/>
    </source>
</evidence>
<protein>
    <submittedName>
        <fullName evidence="8">Uncharacterized protein</fullName>
    </submittedName>
</protein>
<keyword evidence="6" id="KW-0804">Transcription</keyword>
<dbReference type="PANTHER" id="PTHR33202">
    <property type="entry name" value="ZINC UPTAKE REGULATION PROTEIN"/>
    <property type="match status" value="1"/>
</dbReference>
<dbReference type="Pfam" id="PF01475">
    <property type="entry name" value="FUR"/>
    <property type="match status" value="1"/>
</dbReference>
<dbReference type="GO" id="GO:0003700">
    <property type="term" value="F:DNA-binding transcription factor activity"/>
    <property type="evidence" value="ECO:0007669"/>
    <property type="project" value="InterPro"/>
</dbReference>
<keyword evidence="3 7" id="KW-0862">Zinc</keyword>
<dbReference type="PANTHER" id="PTHR33202:SF6">
    <property type="entry name" value="ZINC UPTAKE REGULATION PROTEIN"/>
    <property type="match status" value="1"/>
</dbReference>
<dbReference type="Gene3D" id="3.30.1490.190">
    <property type="match status" value="1"/>
</dbReference>
<dbReference type="GO" id="GO:0005829">
    <property type="term" value="C:cytosol"/>
    <property type="evidence" value="ECO:0007669"/>
    <property type="project" value="TreeGrafter"/>
</dbReference>
<evidence type="ECO:0000256" key="2">
    <source>
        <dbReference type="ARBA" id="ARBA00022491"/>
    </source>
</evidence>
<organism evidence="8 9">
    <name type="scientific">Kingella denitrificans ATCC 33394</name>
    <dbReference type="NCBI Taxonomy" id="888741"/>
    <lineage>
        <taxon>Bacteria</taxon>
        <taxon>Pseudomonadati</taxon>
        <taxon>Pseudomonadota</taxon>
        <taxon>Betaproteobacteria</taxon>
        <taxon>Neisseriales</taxon>
        <taxon>Neisseriaceae</taxon>
        <taxon>Kingella</taxon>
    </lineage>
</organism>
<evidence type="ECO:0000256" key="4">
    <source>
        <dbReference type="ARBA" id="ARBA00023015"/>
    </source>
</evidence>
<dbReference type="RefSeq" id="WP_003781453.1">
    <property type="nucleotide sequence ID" value="NZ_GL870929.1"/>
</dbReference>
<dbReference type="Proteomes" id="UP000004088">
    <property type="component" value="Unassembled WGS sequence"/>
</dbReference>
<dbReference type="InterPro" id="IPR036390">
    <property type="entry name" value="WH_DNA-bd_sf"/>
</dbReference>
<dbReference type="InterPro" id="IPR043135">
    <property type="entry name" value="Fur_C"/>
</dbReference>
<comment type="similarity">
    <text evidence="1">Belongs to the Fur family.</text>
</comment>
<dbReference type="InterPro" id="IPR002481">
    <property type="entry name" value="FUR"/>
</dbReference>
<evidence type="ECO:0000256" key="5">
    <source>
        <dbReference type="ARBA" id="ARBA00023125"/>
    </source>
</evidence>
<dbReference type="EMBL" id="AEWV01000006">
    <property type="protein sequence ID" value="EGC18279.1"/>
    <property type="molecule type" value="Genomic_DNA"/>
</dbReference>
<evidence type="ECO:0000313" key="8">
    <source>
        <dbReference type="EMBL" id="EGC18279.1"/>
    </source>
</evidence>
<feature type="binding site" evidence="7">
    <location>
        <position position="113"/>
    </location>
    <ligand>
        <name>Zn(2+)</name>
        <dbReference type="ChEBI" id="CHEBI:29105"/>
    </ligand>
</feature>
<evidence type="ECO:0000256" key="7">
    <source>
        <dbReference type="PIRSR" id="PIRSR602481-1"/>
    </source>
</evidence>
<dbReference type="InterPro" id="IPR036388">
    <property type="entry name" value="WH-like_DNA-bd_sf"/>
</dbReference>
<dbReference type="STRING" id="888741.HMPREF9098_0428"/>
<proteinExistence type="inferred from homology"/>
<comment type="cofactor">
    <cofactor evidence="7">
        <name>Zn(2+)</name>
        <dbReference type="ChEBI" id="CHEBI:29105"/>
    </cofactor>
    <text evidence="7">Binds 1 zinc ion per subunit.</text>
</comment>
<keyword evidence="4" id="KW-0805">Transcription regulation</keyword>
<dbReference type="GO" id="GO:0045892">
    <property type="term" value="P:negative regulation of DNA-templated transcription"/>
    <property type="evidence" value="ECO:0007669"/>
    <property type="project" value="TreeGrafter"/>
</dbReference>
<dbReference type="GO" id="GO:0000976">
    <property type="term" value="F:transcription cis-regulatory region binding"/>
    <property type="evidence" value="ECO:0007669"/>
    <property type="project" value="TreeGrafter"/>
</dbReference>
<keyword evidence="9" id="KW-1185">Reference proteome</keyword>
<sequence>MNPVKEQILHQCRTTGAQVTPLREQVLDMVLQLDGVIKAYNVLAQMQRDSESVVAPPTAYRALDFWAEQGVLHKVPAVNGYVLCSHARHECTGHCHAEHAHHHSSFILVCTECGTVDEQSLNAEWLALREGVQKTGFTLNEDHVVLTGICRKCRSKEG</sequence>
<name>F0EX48_9NEIS</name>
<feature type="binding site" evidence="7">
    <location>
        <position position="153"/>
    </location>
    <ligand>
        <name>Zn(2+)</name>
        <dbReference type="ChEBI" id="CHEBI:29105"/>
    </ligand>
</feature>
<dbReference type="GO" id="GO:0008270">
    <property type="term" value="F:zinc ion binding"/>
    <property type="evidence" value="ECO:0007669"/>
    <property type="project" value="TreeGrafter"/>
</dbReference>
<evidence type="ECO:0000256" key="6">
    <source>
        <dbReference type="ARBA" id="ARBA00023163"/>
    </source>
</evidence>
<feature type="binding site" evidence="7">
    <location>
        <position position="150"/>
    </location>
    <ligand>
        <name>Zn(2+)</name>
        <dbReference type="ChEBI" id="CHEBI:29105"/>
    </ligand>
</feature>
<feature type="binding site" evidence="7">
    <location>
        <position position="110"/>
    </location>
    <ligand>
        <name>Zn(2+)</name>
        <dbReference type="ChEBI" id="CHEBI:29105"/>
    </ligand>
</feature>
<keyword evidence="7" id="KW-0479">Metal-binding</keyword>
<keyword evidence="5" id="KW-0238">DNA-binding</keyword>
<keyword evidence="2" id="KW-0678">Repressor</keyword>
<dbReference type="HOGENOM" id="CLU_096072_2_1_4"/>
<gene>
    <name evidence="8" type="ORF">HMPREF9098_0428</name>
</gene>
<evidence type="ECO:0000256" key="3">
    <source>
        <dbReference type="ARBA" id="ARBA00022833"/>
    </source>
</evidence>
<dbReference type="GO" id="GO:1900376">
    <property type="term" value="P:regulation of secondary metabolite biosynthetic process"/>
    <property type="evidence" value="ECO:0007669"/>
    <property type="project" value="TreeGrafter"/>
</dbReference>